<organism evidence="4 5">
    <name type="scientific">Klebsiella aerogenes (strain ATCC 13048 / DSM 30053 / CCUG 1429 / JCM 1235 / KCTC 2190 / NBRC 13534 / NCIMB 10102 / NCTC 10006 / CDC 819-56)</name>
    <name type="common">Enterobacter aerogenes</name>
    <dbReference type="NCBI Taxonomy" id="1028307"/>
    <lineage>
        <taxon>Bacteria</taxon>
        <taxon>Pseudomonadati</taxon>
        <taxon>Pseudomonadota</taxon>
        <taxon>Gammaproteobacteria</taxon>
        <taxon>Enterobacterales</taxon>
        <taxon>Enterobacteriaceae</taxon>
        <taxon>Klebsiella/Raoultella group</taxon>
        <taxon>Klebsiella</taxon>
    </lineage>
</organism>
<sequence>MKILLTGGTGLIGRHLITRLLELGHQLTVSTRNPERAKARLDPRVTLWRAFEGQNNLDGFDAVINLAGEPIADKRWTAEQKERLCHSRWDITRQLVALFKASETPPSVLISGSATGYYGDLGEVVVTEEEPPHNEFTHKLCARWEQIACEAQSDRTRVCLLRTGVVLAPRGGILAKMTPAFKLGLGGPIGDGRQYLAWIHIDDMVNGILWLLDNDLRGPFNMVSPYPVRNEQFAHALGHALNRPAIFRVPAAAIRLLMGESSVLVLGGQRALPKRLEAAGFSFRWYDLEEALKDVLS</sequence>
<accession>A0A0H3G3X0</accession>
<feature type="domain" description="DUF1731" evidence="3">
    <location>
        <begin position="249"/>
        <end position="295"/>
    </location>
</feature>
<dbReference type="Gene3D" id="3.40.50.720">
    <property type="entry name" value="NAD(P)-binding Rossmann-like Domain"/>
    <property type="match status" value="1"/>
</dbReference>
<dbReference type="RefSeq" id="WP_015706167.1">
    <property type="nucleotide sequence ID" value="NC_015663.1"/>
</dbReference>
<evidence type="ECO:0000313" key="5">
    <source>
        <dbReference type="Proteomes" id="UP000008881"/>
    </source>
</evidence>
<evidence type="ECO:0000259" key="3">
    <source>
        <dbReference type="Pfam" id="PF08338"/>
    </source>
</evidence>
<feature type="domain" description="NAD-dependent epimerase/dehydratase" evidence="2">
    <location>
        <begin position="3"/>
        <end position="215"/>
    </location>
</feature>
<dbReference type="InterPro" id="IPR010099">
    <property type="entry name" value="SDR39U1"/>
</dbReference>
<evidence type="ECO:0000256" key="1">
    <source>
        <dbReference type="ARBA" id="ARBA00009353"/>
    </source>
</evidence>
<evidence type="ECO:0008006" key="6">
    <source>
        <dbReference type="Google" id="ProtNLM"/>
    </source>
</evidence>
<dbReference type="PANTHER" id="PTHR11092">
    <property type="entry name" value="SUGAR NUCLEOTIDE EPIMERASE RELATED"/>
    <property type="match status" value="1"/>
</dbReference>
<dbReference type="GeneID" id="93313066"/>
<dbReference type="InterPro" id="IPR013549">
    <property type="entry name" value="DUF1731"/>
</dbReference>
<dbReference type="AlphaFoldDB" id="A0A0H3G3X0"/>
<comment type="similarity">
    <text evidence="1">Belongs to the NAD(P)-dependent epimerase/dehydratase family. SDR39U1 subfamily.</text>
</comment>
<dbReference type="CDD" id="cd05242">
    <property type="entry name" value="SDR_a8"/>
    <property type="match status" value="1"/>
</dbReference>
<evidence type="ECO:0000313" key="4">
    <source>
        <dbReference type="EMBL" id="AEG99794.1"/>
    </source>
</evidence>
<reference evidence="4 5" key="1">
    <citation type="journal article" date="2012" name="J. Bacteriol.">
        <title>Complete genome sequence of Enterobacter aerogenes KCTC 2190.</title>
        <authorList>
            <person name="Shin S.H."/>
            <person name="Kim S."/>
            <person name="Kim J.Y."/>
            <person name="Lee S."/>
            <person name="Um Y."/>
            <person name="Oh M.K."/>
            <person name="Kim Y.R."/>
            <person name="Lee J."/>
            <person name="Yang K.S."/>
        </authorList>
    </citation>
    <scope>NUCLEOTIDE SEQUENCE [LARGE SCALE GENOMIC DNA]</scope>
    <source>
        <strain evidence="4 5">KCTC 2190</strain>
    </source>
</reference>
<keyword evidence="5" id="KW-1185">Reference proteome</keyword>
<dbReference type="InterPro" id="IPR001509">
    <property type="entry name" value="Epimerase_deHydtase"/>
</dbReference>
<dbReference type="PATRIC" id="fig|1028307.3.peg.4858"/>
<proteinExistence type="inferred from homology"/>
<dbReference type="SUPFAM" id="SSF51735">
    <property type="entry name" value="NAD(P)-binding Rossmann-fold domains"/>
    <property type="match status" value="1"/>
</dbReference>
<dbReference type="Pfam" id="PF08338">
    <property type="entry name" value="DUF1731"/>
    <property type="match status" value="1"/>
</dbReference>
<dbReference type="PANTHER" id="PTHR11092:SF0">
    <property type="entry name" value="EPIMERASE FAMILY PROTEIN SDR39U1"/>
    <property type="match status" value="1"/>
</dbReference>
<name>A0A0H3G3X0_KLEAK</name>
<dbReference type="Proteomes" id="UP000008881">
    <property type="component" value="Chromosome"/>
</dbReference>
<dbReference type="eggNOG" id="COG1090">
    <property type="taxonomic scope" value="Bacteria"/>
</dbReference>
<dbReference type="HOGENOM" id="CLU_047373_0_3_6"/>
<dbReference type="OrthoDB" id="9801773at2"/>
<dbReference type="InterPro" id="IPR036291">
    <property type="entry name" value="NAD(P)-bd_dom_sf"/>
</dbReference>
<dbReference type="NCBIfam" id="TIGR01777">
    <property type="entry name" value="yfcH"/>
    <property type="match status" value="1"/>
</dbReference>
<gene>
    <name evidence="4" type="ordered locus">EAE_24505</name>
</gene>
<dbReference type="Pfam" id="PF01370">
    <property type="entry name" value="Epimerase"/>
    <property type="match status" value="1"/>
</dbReference>
<dbReference type="KEGG" id="eae:EAE_24505"/>
<protein>
    <recommendedName>
        <fullName evidence="6">TIGR01777 family protein</fullName>
    </recommendedName>
</protein>
<dbReference type="EMBL" id="CP002824">
    <property type="protein sequence ID" value="AEG99794.1"/>
    <property type="molecule type" value="Genomic_DNA"/>
</dbReference>
<evidence type="ECO:0000259" key="2">
    <source>
        <dbReference type="Pfam" id="PF01370"/>
    </source>
</evidence>